<accession>A0AAV0GKB5</accession>
<dbReference type="AlphaFoldDB" id="A0AAV0GKB5"/>
<evidence type="ECO:0000259" key="1">
    <source>
        <dbReference type="Pfam" id="PF13963"/>
    </source>
</evidence>
<organism evidence="2 3">
    <name type="scientific">Cuscuta epithymum</name>
    <dbReference type="NCBI Taxonomy" id="186058"/>
    <lineage>
        <taxon>Eukaryota</taxon>
        <taxon>Viridiplantae</taxon>
        <taxon>Streptophyta</taxon>
        <taxon>Embryophyta</taxon>
        <taxon>Tracheophyta</taxon>
        <taxon>Spermatophyta</taxon>
        <taxon>Magnoliopsida</taxon>
        <taxon>eudicotyledons</taxon>
        <taxon>Gunneridae</taxon>
        <taxon>Pentapetalae</taxon>
        <taxon>asterids</taxon>
        <taxon>lamiids</taxon>
        <taxon>Solanales</taxon>
        <taxon>Convolvulaceae</taxon>
        <taxon>Cuscuteae</taxon>
        <taxon>Cuscuta</taxon>
        <taxon>Cuscuta subgen. Cuscuta</taxon>
    </lineage>
</organism>
<feature type="domain" description="Transposase-associated" evidence="1">
    <location>
        <begin position="10"/>
        <end position="78"/>
    </location>
</feature>
<dbReference type="EMBL" id="CAMAPF010001168">
    <property type="protein sequence ID" value="CAH9148356.1"/>
    <property type="molecule type" value="Genomic_DNA"/>
</dbReference>
<protein>
    <recommendedName>
        <fullName evidence="1">Transposase-associated domain-containing protein</fullName>
    </recommendedName>
</protein>
<reference evidence="2" key="1">
    <citation type="submission" date="2022-07" db="EMBL/GenBank/DDBJ databases">
        <authorList>
            <person name="Macas J."/>
            <person name="Novak P."/>
            <person name="Neumann P."/>
        </authorList>
    </citation>
    <scope>NUCLEOTIDE SEQUENCE</scope>
</reference>
<gene>
    <name evidence="2" type="ORF">CEPIT_LOCUS44451</name>
</gene>
<dbReference type="Pfam" id="PF13963">
    <property type="entry name" value="Transpos_assoc"/>
    <property type="match status" value="1"/>
</dbReference>
<comment type="caution">
    <text evidence="2">The sequence shown here is derived from an EMBL/GenBank/DDBJ whole genome shotgun (WGS) entry which is preliminary data.</text>
</comment>
<dbReference type="InterPro" id="IPR029480">
    <property type="entry name" value="Transpos_assoc"/>
</dbReference>
<proteinExistence type="predicted"/>
<evidence type="ECO:0000313" key="3">
    <source>
        <dbReference type="Proteomes" id="UP001152523"/>
    </source>
</evidence>
<dbReference type="Proteomes" id="UP001152523">
    <property type="component" value="Unassembled WGS sequence"/>
</dbReference>
<evidence type="ECO:0000313" key="2">
    <source>
        <dbReference type="EMBL" id="CAH9148356.1"/>
    </source>
</evidence>
<name>A0AAV0GKB5_9ASTE</name>
<sequence length="145" mass="17548">MYERHEPFTKKVYDVFISGVKSFVEVASVQHEFMSEEEICCPCPKCKSRRFNDIETVKFHLYQYGFVADYHIWNCHGELLQFQAPQFVQWNRRFLVMEMKLKMSIYLQFLKVMMKCHEVKECYEIYLEDTCSPQTPQTPLQKYQV</sequence>
<keyword evidence="3" id="KW-1185">Reference proteome</keyword>